<accession>A0ACC2I6D3</accession>
<evidence type="ECO:0000313" key="1">
    <source>
        <dbReference type="EMBL" id="KAJ8110719.1"/>
    </source>
</evidence>
<sequence>MKAKGNMASYSCCNTSCAAFFGMGLVGLSWILPLTNRGEVRAEYGLKGNGCKDCLCACFCAPCDLTQQDKEVKHREGQRTPLLDQPGKADSMNYSPQWQQQQTHHH</sequence>
<organism evidence="1 2">
    <name type="scientific">Boeremia exigua</name>
    <dbReference type="NCBI Taxonomy" id="749465"/>
    <lineage>
        <taxon>Eukaryota</taxon>
        <taxon>Fungi</taxon>
        <taxon>Dikarya</taxon>
        <taxon>Ascomycota</taxon>
        <taxon>Pezizomycotina</taxon>
        <taxon>Dothideomycetes</taxon>
        <taxon>Pleosporomycetidae</taxon>
        <taxon>Pleosporales</taxon>
        <taxon>Pleosporineae</taxon>
        <taxon>Didymellaceae</taxon>
        <taxon>Boeremia</taxon>
    </lineage>
</organism>
<reference evidence="1" key="1">
    <citation type="submission" date="2022-11" db="EMBL/GenBank/DDBJ databases">
        <title>Genome Sequence of Boeremia exigua.</title>
        <authorList>
            <person name="Buettner E."/>
        </authorList>
    </citation>
    <scope>NUCLEOTIDE SEQUENCE</scope>
    <source>
        <strain evidence="1">CU02</strain>
    </source>
</reference>
<keyword evidence="2" id="KW-1185">Reference proteome</keyword>
<evidence type="ECO:0000313" key="2">
    <source>
        <dbReference type="Proteomes" id="UP001153331"/>
    </source>
</evidence>
<protein>
    <submittedName>
        <fullName evidence="1">Uncharacterized protein</fullName>
    </submittedName>
</protein>
<dbReference type="Proteomes" id="UP001153331">
    <property type="component" value="Unassembled WGS sequence"/>
</dbReference>
<gene>
    <name evidence="1" type="ORF">OPT61_g6503</name>
</gene>
<comment type="caution">
    <text evidence="1">The sequence shown here is derived from an EMBL/GenBank/DDBJ whole genome shotgun (WGS) entry which is preliminary data.</text>
</comment>
<proteinExistence type="predicted"/>
<dbReference type="EMBL" id="JAPHNI010000472">
    <property type="protein sequence ID" value="KAJ8110719.1"/>
    <property type="molecule type" value="Genomic_DNA"/>
</dbReference>
<name>A0ACC2I6D3_9PLEO</name>